<dbReference type="Gene3D" id="1.25.10.10">
    <property type="entry name" value="Leucine-rich Repeat Variant"/>
    <property type="match status" value="1"/>
</dbReference>
<dbReference type="PANTHER" id="PTHR46369:SF2">
    <property type="entry name" value="PROTEIN CELLULOSE SYNTHASE INTERACTIVE 1"/>
    <property type="match status" value="1"/>
</dbReference>
<reference evidence="1 2" key="1">
    <citation type="journal article" date="2023" name="Plants (Basel)">
        <title>Bridging the Gap: Combining Genomics and Transcriptomics Approaches to Understand Stylosanthes scabra, an Orphan Legume from the Brazilian Caatinga.</title>
        <authorList>
            <person name="Ferreira-Neto J.R.C."/>
            <person name="da Silva M.D."/>
            <person name="Binneck E."/>
            <person name="de Melo N.F."/>
            <person name="da Silva R.H."/>
            <person name="de Melo A.L.T.M."/>
            <person name="Pandolfi V."/>
            <person name="Bustamante F.O."/>
            <person name="Brasileiro-Vidal A.C."/>
            <person name="Benko-Iseppon A.M."/>
        </authorList>
    </citation>
    <scope>NUCLEOTIDE SEQUENCE [LARGE SCALE GENOMIC DNA]</scope>
    <source>
        <tissue evidence="1">Leaves</tissue>
    </source>
</reference>
<dbReference type="PANTHER" id="PTHR46369">
    <property type="entry name" value="PROTEIN CELLULOSE SYNTHASE INTERACTIVE 1"/>
    <property type="match status" value="1"/>
</dbReference>
<dbReference type="InterPro" id="IPR016024">
    <property type="entry name" value="ARM-type_fold"/>
</dbReference>
<dbReference type="InterPro" id="IPR011989">
    <property type="entry name" value="ARM-like"/>
</dbReference>
<proteinExistence type="predicted"/>
<organism evidence="1 2">
    <name type="scientific">Stylosanthes scabra</name>
    <dbReference type="NCBI Taxonomy" id="79078"/>
    <lineage>
        <taxon>Eukaryota</taxon>
        <taxon>Viridiplantae</taxon>
        <taxon>Streptophyta</taxon>
        <taxon>Embryophyta</taxon>
        <taxon>Tracheophyta</taxon>
        <taxon>Spermatophyta</taxon>
        <taxon>Magnoliopsida</taxon>
        <taxon>eudicotyledons</taxon>
        <taxon>Gunneridae</taxon>
        <taxon>Pentapetalae</taxon>
        <taxon>rosids</taxon>
        <taxon>fabids</taxon>
        <taxon>Fabales</taxon>
        <taxon>Fabaceae</taxon>
        <taxon>Papilionoideae</taxon>
        <taxon>50 kb inversion clade</taxon>
        <taxon>dalbergioids sensu lato</taxon>
        <taxon>Dalbergieae</taxon>
        <taxon>Pterocarpus clade</taxon>
        <taxon>Stylosanthes</taxon>
    </lineage>
</organism>
<name>A0ABU6R258_9FABA</name>
<accession>A0ABU6R258</accession>
<evidence type="ECO:0000313" key="2">
    <source>
        <dbReference type="Proteomes" id="UP001341840"/>
    </source>
</evidence>
<gene>
    <name evidence="1" type="primary">CSI1_1</name>
    <name evidence="1" type="ORF">PIB30_115565</name>
</gene>
<sequence length="100" mass="10576">MVESGALEALTKYLSLGPQDATEEAATDLLGILFSSAEIRRHESAFGAVTQLVAVLRLGGRAARRSAAKALESLFSADHIRNADTARQAVKPLVEILNTG</sequence>
<evidence type="ECO:0000313" key="1">
    <source>
        <dbReference type="EMBL" id="MED6118019.1"/>
    </source>
</evidence>
<feature type="non-terminal residue" evidence="1">
    <location>
        <position position="100"/>
    </location>
</feature>
<dbReference type="SUPFAM" id="SSF48371">
    <property type="entry name" value="ARM repeat"/>
    <property type="match status" value="1"/>
</dbReference>
<protein>
    <submittedName>
        <fullName evidence="1">Interactor with COP9 signalosome (CSN) complex</fullName>
    </submittedName>
</protein>
<keyword evidence="2" id="KW-1185">Reference proteome</keyword>
<dbReference type="EMBL" id="JASCZI010012912">
    <property type="protein sequence ID" value="MED6118019.1"/>
    <property type="molecule type" value="Genomic_DNA"/>
</dbReference>
<comment type="caution">
    <text evidence="1">The sequence shown here is derived from an EMBL/GenBank/DDBJ whole genome shotgun (WGS) entry which is preliminary data.</text>
</comment>
<dbReference type="InterPro" id="IPR044297">
    <property type="entry name" value="CSI1/2/3"/>
</dbReference>
<dbReference type="Proteomes" id="UP001341840">
    <property type="component" value="Unassembled WGS sequence"/>
</dbReference>